<evidence type="ECO:0000256" key="2">
    <source>
        <dbReference type="ARBA" id="ARBA00022525"/>
    </source>
</evidence>
<keyword evidence="6" id="KW-0812">Transmembrane</keyword>
<comment type="caution">
    <text evidence="9">The sequence shown here is derived from an EMBL/GenBank/DDBJ whole genome shotgun (WGS) entry which is preliminary data.</text>
</comment>
<dbReference type="EMBL" id="JBAHYK010000512">
    <property type="protein sequence ID" value="KAL0573365.1"/>
    <property type="molecule type" value="Genomic_DNA"/>
</dbReference>
<feature type="region of interest" description="Disordered" evidence="5">
    <location>
        <begin position="93"/>
        <end position="174"/>
    </location>
</feature>
<comment type="subcellular location">
    <subcellularLocation>
        <location evidence="1">Secreted</location>
    </subcellularLocation>
</comment>
<keyword evidence="10" id="KW-1185">Reference proteome</keyword>
<dbReference type="InterPro" id="IPR008427">
    <property type="entry name" value="Extracellular_membr_CFEM_dom"/>
</dbReference>
<evidence type="ECO:0000256" key="7">
    <source>
        <dbReference type="SAM" id="SignalP"/>
    </source>
</evidence>
<keyword evidence="6" id="KW-0472">Membrane</keyword>
<dbReference type="PROSITE" id="PS52012">
    <property type="entry name" value="CFEM"/>
    <property type="match status" value="1"/>
</dbReference>
<keyword evidence="4" id="KW-1015">Disulfide bond</keyword>
<gene>
    <name evidence="9" type="ORF">V5O48_008584</name>
</gene>
<feature type="signal peptide" evidence="7">
    <location>
        <begin position="1"/>
        <end position="17"/>
    </location>
</feature>
<dbReference type="Pfam" id="PF05730">
    <property type="entry name" value="CFEM"/>
    <property type="match status" value="1"/>
</dbReference>
<feature type="compositionally biased region" description="Low complexity" evidence="5">
    <location>
        <begin position="93"/>
        <end position="109"/>
    </location>
</feature>
<feature type="transmembrane region" description="Helical" evidence="6">
    <location>
        <begin position="180"/>
        <end position="204"/>
    </location>
</feature>
<feature type="domain" description="CFEM" evidence="8">
    <location>
        <begin position="2"/>
        <end position="117"/>
    </location>
</feature>
<evidence type="ECO:0000259" key="8">
    <source>
        <dbReference type="PROSITE" id="PS52012"/>
    </source>
</evidence>
<accession>A0ABR3FDG7</accession>
<evidence type="ECO:0000256" key="3">
    <source>
        <dbReference type="ARBA" id="ARBA00022729"/>
    </source>
</evidence>
<sequence>MHRHLFTFLIAFGLASAQDIPTSTAGSSPCILQCVQQSLSAGGCANPVDITCLCTSGPYQAAVRSCLQANCSSGDMQSALGLQAQQCGAAGLSVTSGASSTAPPTTASSGSGGGTTGSGSSTTVLTNPSGSEPSPPSTTLSSVSTGPGLPSTSSSPSNTDSGSSGGQSQTQNAAPPTGGALFFVHDIIAIAVVWAGVVVGGVMIL</sequence>
<feature type="compositionally biased region" description="Low complexity" evidence="5">
    <location>
        <begin position="118"/>
        <end position="172"/>
    </location>
</feature>
<proteinExistence type="predicted"/>
<protein>
    <recommendedName>
        <fullName evidence="8">CFEM domain-containing protein</fullName>
    </recommendedName>
</protein>
<dbReference type="SMART" id="SM00747">
    <property type="entry name" value="CFEM"/>
    <property type="match status" value="1"/>
</dbReference>
<dbReference type="Proteomes" id="UP001465976">
    <property type="component" value="Unassembled WGS sequence"/>
</dbReference>
<evidence type="ECO:0000256" key="1">
    <source>
        <dbReference type="ARBA" id="ARBA00004613"/>
    </source>
</evidence>
<reference evidence="9 10" key="1">
    <citation type="submission" date="2024-02" db="EMBL/GenBank/DDBJ databases">
        <title>A draft genome for the cacao thread blight pathogen Marasmius crinis-equi.</title>
        <authorList>
            <person name="Cohen S.P."/>
            <person name="Baruah I.K."/>
            <person name="Amoako-Attah I."/>
            <person name="Bukari Y."/>
            <person name="Meinhardt L.W."/>
            <person name="Bailey B.A."/>
        </authorList>
    </citation>
    <scope>NUCLEOTIDE SEQUENCE [LARGE SCALE GENOMIC DNA]</scope>
    <source>
        <strain evidence="9 10">GH-76</strain>
    </source>
</reference>
<feature type="chain" id="PRO_5045045611" description="CFEM domain-containing protein" evidence="7">
    <location>
        <begin position="18"/>
        <end position="205"/>
    </location>
</feature>
<evidence type="ECO:0000313" key="10">
    <source>
        <dbReference type="Proteomes" id="UP001465976"/>
    </source>
</evidence>
<organism evidence="9 10">
    <name type="scientific">Marasmius crinis-equi</name>
    <dbReference type="NCBI Taxonomy" id="585013"/>
    <lineage>
        <taxon>Eukaryota</taxon>
        <taxon>Fungi</taxon>
        <taxon>Dikarya</taxon>
        <taxon>Basidiomycota</taxon>
        <taxon>Agaricomycotina</taxon>
        <taxon>Agaricomycetes</taxon>
        <taxon>Agaricomycetidae</taxon>
        <taxon>Agaricales</taxon>
        <taxon>Marasmiineae</taxon>
        <taxon>Marasmiaceae</taxon>
        <taxon>Marasmius</taxon>
    </lineage>
</organism>
<keyword evidence="3 7" id="KW-0732">Signal</keyword>
<evidence type="ECO:0000256" key="5">
    <source>
        <dbReference type="SAM" id="MobiDB-lite"/>
    </source>
</evidence>
<keyword evidence="2" id="KW-0964">Secreted</keyword>
<keyword evidence="6" id="KW-1133">Transmembrane helix</keyword>
<evidence type="ECO:0000256" key="6">
    <source>
        <dbReference type="SAM" id="Phobius"/>
    </source>
</evidence>
<evidence type="ECO:0000313" key="9">
    <source>
        <dbReference type="EMBL" id="KAL0573365.1"/>
    </source>
</evidence>
<evidence type="ECO:0000256" key="4">
    <source>
        <dbReference type="ARBA" id="ARBA00023157"/>
    </source>
</evidence>
<name>A0ABR3FDG7_9AGAR</name>